<dbReference type="GO" id="GO:0003824">
    <property type="term" value="F:catalytic activity"/>
    <property type="evidence" value="ECO:0007669"/>
    <property type="project" value="InterPro"/>
</dbReference>
<keyword evidence="3" id="KW-1185">Reference proteome</keyword>
<dbReference type="Gene3D" id="3.60.10.10">
    <property type="entry name" value="Endonuclease/exonuclease/phosphatase"/>
    <property type="match status" value="1"/>
</dbReference>
<organism evidence="2 3">
    <name type="scientific">Araneus ventricosus</name>
    <name type="common">Orbweaver spider</name>
    <name type="synonym">Epeira ventricosa</name>
    <dbReference type="NCBI Taxonomy" id="182803"/>
    <lineage>
        <taxon>Eukaryota</taxon>
        <taxon>Metazoa</taxon>
        <taxon>Ecdysozoa</taxon>
        <taxon>Arthropoda</taxon>
        <taxon>Chelicerata</taxon>
        <taxon>Arachnida</taxon>
        <taxon>Araneae</taxon>
        <taxon>Araneomorphae</taxon>
        <taxon>Entelegynae</taxon>
        <taxon>Araneoidea</taxon>
        <taxon>Araneidae</taxon>
        <taxon>Araneus</taxon>
    </lineage>
</organism>
<dbReference type="Proteomes" id="UP000499080">
    <property type="component" value="Unassembled WGS sequence"/>
</dbReference>
<dbReference type="EMBL" id="BGPR01000036">
    <property type="protein sequence ID" value="GBL84290.1"/>
    <property type="molecule type" value="Genomic_DNA"/>
</dbReference>
<accession>A0A4Y2AWR1</accession>
<feature type="non-terminal residue" evidence="2">
    <location>
        <position position="1"/>
    </location>
</feature>
<sequence>PYVKNNRIEGIPRNWKAWLSNHCKAEIIALPSCRSPIFQRSKENTVSIKISGDKGPHPIISAYSSPAENITFILQEIKGTMRNISNEKALVGVDLKAHNRRWGYSTDDNRGITTEEFIEFNHFNTSDAEPFSRGNSIGWPDLTMTQGASLANKNIWEV</sequence>
<evidence type="ECO:0000313" key="3">
    <source>
        <dbReference type="Proteomes" id="UP000499080"/>
    </source>
</evidence>
<protein>
    <recommendedName>
        <fullName evidence="1">Endonuclease/exonuclease/phosphatase domain-containing protein</fullName>
    </recommendedName>
</protein>
<dbReference type="OrthoDB" id="6437148at2759"/>
<proteinExistence type="predicted"/>
<reference evidence="2 3" key="1">
    <citation type="journal article" date="2019" name="Sci. Rep.">
        <title>Orb-weaving spider Araneus ventricosus genome elucidates the spidroin gene catalogue.</title>
        <authorList>
            <person name="Kono N."/>
            <person name="Nakamura H."/>
            <person name="Ohtoshi R."/>
            <person name="Moran D.A.P."/>
            <person name="Shinohara A."/>
            <person name="Yoshida Y."/>
            <person name="Fujiwara M."/>
            <person name="Mori M."/>
            <person name="Tomita M."/>
            <person name="Arakawa K."/>
        </authorList>
    </citation>
    <scope>NUCLEOTIDE SEQUENCE [LARGE SCALE GENOMIC DNA]</scope>
</reference>
<evidence type="ECO:0000313" key="2">
    <source>
        <dbReference type="EMBL" id="GBL84290.1"/>
    </source>
</evidence>
<dbReference type="InterPro" id="IPR005135">
    <property type="entry name" value="Endo/exonuclease/phosphatase"/>
</dbReference>
<comment type="caution">
    <text evidence="2">The sequence shown here is derived from an EMBL/GenBank/DDBJ whole genome shotgun (WGS) entry which is preliminary data.</text>
</comment>
<gene>
    <name evidence="2" type="ORF">AVEN_118668-2_1</name>
</gene>
<dbReference type="SUPFAM" id="SSF56219">
    <property type="entry name" value="DNase I-like"/>
    <property type="match status" value="1"/>
</dbReference>
<feature type="domain" description="Endonuclease/exonuclease/phosphatase" evidence="1">
    <location>
        <begin position="59"/>
        <end position="149"/>
    </location>
</feature>
<evidence type="ECO:0000259" key="1">
    <source>
        <dbReference type="Pfam" id="PF14529"/>
    </source>
</evidence>
<dbReference type="AlphaFoldDB" id="A0A4Y2AWR1"/>
<dbReference type="Pfam" id="PF14529">
    <property type="entry name" value="Exo_endo_phos_2"/>
    <property type="match status" value="1"/>
</dbReference>
<name>A0A4Y2AWR1_ARAVE</name>
<dbReference type="InterPro" id="IPR036691">
    <property type="entry name" value="Endo/exonu/phosph_ase_sf"/>
</dbReference>